<dbReference type="AlphaFoldDB" id="A0A3N1CZS9"/>
<keyword evidence="1" id="KW-1133">Transmembrane helix</keyword>
<keyword evidence="1" id="KW-0472">Membrane</keyword>
<evidence type="ECO:0000256" key="1">
    <source>
        <dbReference type="SAM" id="Phobius"/>
    </source>
</evidence>
<evidence type="ECO:0000259" key="2">
    <source>
        <dbReference type="Pfam" id="PF08044"/>
    </source>
</evidence>
<dbReference type="RefSeq" id="WP_148086013.1">
    <property type="nucleotide sequence ID" value="NZ_RJKE01000001.1"/>
</dbReference>
<dbReference type="EMBL" id="RJKE01000001">
    <property type="protein sequence ID" value="ROO86288.1"/>
    <property type="molecule type" value="Genomic_DNA"/>
</dbReference>
<name>A0A3N1CZS9_9ACTN</name>
<dbReference type="InterPro" id="IPR012551">
    <property type="entry name" value="DUF1707_SHOCT-like"/>
</dbReference>
<organism evidence="3 4">
    <name type="scientific">Actinocorallia herbida</name>
    <dbReference type="NCBI Taxonomy" id="58109"/>
    <lineage>
        <taxon>Bacteria</taxon>
        <taxon>Bacillati</taxon>
        <taxon>Actinomycetota</taxon>
        <taxon>Actinomycetes</taxon>
        <taxon>Streptosporangiales</taxon>
        <taxon>Thermomonosporaceae</taxon>
        <taxon>Actinocorallia</taxon>
    </lineage>
</organism>
<dbReference type="OrthoDB" id="3748531at2"/>
<accession>A0A3N1CZS9</accession>
<evidence type="ECO:0000313" key="4">
    <source>
        <dbReference type="Proteomes" id="UP000272400"/>
    </source>
</evidence>
<feature type="transmembrane region" description="Helical" evidence="1">
    <location>
        <begin position="93"/>
        <end position="112"/>
    </location>
</feature>
<sequence>MPSDPDAPASGADRERHAEILRHAYAKSRFGPDELDTRLAGVGAARTVADLEALTADLPERDTLRDGWIAWGAVTVIVGLMWLITRATGGPSFPWFLVISAPWAAVLLTLTLRKRSSAQG</sequence>
<protein>
    <submittedName>
        <fullName evidence="3">Uncharacterized protein DUF1707</fullName>
    </submittedName>
</protein>
<feature type="transmembrane region" description="Helical" evidence="1">
    <location>
        <begin position="68"/>
        <end position="87"/>
    </location>
</feature>
<dbReference type="Pfam" id="PF08044">
    <property type="entry name" value="DUF1707"/>
    <property type="match status" value="1"/>
</dbReference>
<evidence type="ECO:0000313" key="3">
    <source>
        <dbReference type="EMBL" id="ROO86288.1"/>
    </source>
</evidence>
<keyword evidence="4" id="KW-1185">Reference proteome</keyword>
<reference evidence="3 4" key="1">
    <citation type="submission" date="2018-11" db="EMBL/GenBank/DDBJ databases">
        <title>Sequencing the genomes of 1000 actinobacteria strains.</title>
        <authorList>
            <person name="Klenk H.-P."/>
        </authorList>
    </citation>
    <scope>NUCLEOTIDE SEQUENCE [LARGE SCALE GENOMIC DNA]</scope>
    <source>
        <strain evidence="3 4">DSM 44254</strain>
    </source>
</reference>
<gene>
    <name evidence="3" type="ORF">EDD29_3851</name>
</gene>
<comment type="caution">
    <text evidence="3">The sequence shown here is derived from an EMBL/GenBank/DDBJ whole genome shotgun (WGS) entry which is preliminary data.</text>
</comment>
<proteinExistence type="predicted"/>
<feature type="domain" description="DUF1707" evidence="2">
    <location>
        <begin position="9"/>
        <end position="59"/>
    </location>
</feature>
<dbReference type="Proteomes" id="UP000272400">
    <property type="component" value="Unassembled WGS sequence"/>
</dbReference>
<keyword evidence="1" id="KW-0812">Transmembrane</keyword>